<feature type="transmembrane region" description="Helical" evidence="1">
    <location>
        <begin position="2267"/>
        <end position="2285"/>
    </location>
</feature>
<evidence type="ECO:0000313" key="3">
    <source>
        <dbReference type="EMBL" id="MPM07958.1"/>
    </source>
</evidence>
<evidence type="ECO:0000259" key="2">
    <source>
        <dbReference type="PROSITE" id="PS50990"/>
    </source>
</evidence>
<feature type="transmembrane region" description="Helical" evidence="1">
    <location>
        <begin position="2240"/>
        <end position="2260"/>
    </location>
</feature>
<dbReference type="InterPro" id="IPR018975">
    <property type="entry name" value="Pseudomurein-binding_repeat"/>
</dbReference>
<dbReference type="PROSITE" id="PS50990">
    <property type="entry name" value="PEPTIDASE_C39"/>
    <property type="match status" value="1"/>
</dbReference>
<dbReference type="GO" id="GO:0008233">
    <property type="term" value="F:peptidase activity"/>
    <property type="evidence" value="ECO:0007669"/>
    <property type="project" value="InterPro"/>
</dbReference>
<dbReference type="NCBIfam" id="TIGR03804">
    <property type="entry name" value="para_beta_helix"/>
    <property type="match status" value="2"/>
</dbReference>
<dbReference type="InterPro" id="IPR039448">
    <property type="entry name" value="Beta_helix"/>
</dbReference>
<keyword evidence="1" id="KW-1133">Transmembrane helix</keyword>
<dbReference type="Gene3D" id="3.30.1920.20">
    <property type="match status" value="1"/>
</dbReference>
<accession>A0A644WWU7</accession>
<dbReference type="SUPFAM" id="SSF51126">
    <property type="entry name" value="Pectin lyase-like"/>
    <property type="match status" value="2"/>
</dbReference>
<organism evidence="3">
    <name type="scientific">bioreactor metagenome</name>
    <dbReference type="NCBI Taxonomy" id="1076179"/>
    <lineage>
        <taxon>unclassified sequences</taxon>
        <taxon>metagenomes</taxon>
        <taxon>ecological metagenomes</taxon>
    </lineage>
</organism>
<comment type="caution">
    <text evidence="3">The sequence shown here is derived from an EMBL/GenBank/DDBJ whole genome shotgun (WGS) entry which is preliminary data.</text>
</comment>
<dbReference type="GO" id="GO:0016020">
    <property type="term" value="C:membrane"/>
    <property type="evidence" value="ECO:0007669"/>
    <property type="project" value="InterPro"/>
</dbReference>
<protein>
    <recommendedName>
        <fullName evidence="2">Peptidase C39 domain-containing protein</fullName>
    </recommendedName>
</protein>
<dbReference type="InterPro" id="IPR006626">
    <property type="entry name" value="PbH1"/>
</dbReference>
<dbReference type="InterPro" id="IPR012334">
    <property type="entry name" value="Pectin_lyas_fold"/>
</dbReference>
<evidence type="ECO:0000256" key="1">
    <source>
        <dbReference type="SAM" id="Phobius"/>
    </source>
</evidence>
<keyword evidence="1" id="KW-0472">Membrane</keyword>
<dbReference type="InterPro" id="IPR011050">
    <property type="entry name" value="Pectin_lyase_fold/virulence"/>
</dbReference>
<sequence>MNFKKLIFFFTCLILVFLFIGAVSSATLNETEMKDSSSAVKNYTDSNSKLPKYVDISDKNSSMPSYLNSLVTYTIQLNNNNETPVTIINVGAPTGPSGTATGTLTKAQYLTVATNIKNFINTNGVAPNYASSSLGNIRYESLVYAYARIVNYYYVNGVLPNSVTITQISGVNSAGVIIDNLPPTVSINLTGGTYNTIKNVTITATDSRDSNPRVYYSINNGNWINVVRTVTLTLNSGETILKYYGLDSSGNPSDTKTVTYNINLATNNITKFSIEDLQYASSSVRAYVEVNHKLPLNITINGITINMAQFLKLLSISIININNSINSSIELGNATVVVSSENLNKSGSLNKTDYLNLANTIKTYMDNNVNAPTYISTSLGNIGYESLVFTFAQILSSHQSLNTLPDFITVYQWSNVSNNRTIFLNMPDIILASDTLVSHAESQHDLPDFIIISENKVKMSDFLMISLKSLKNVNGKLLQSIILENFSVASNPYESITGGNLLYADYLAVANSVINFMDNNRIAPNYATSVRGYISYQSLIYTYAQLLVSANKNNCLPNYITLVPWSIVQNSSIKFISMDLVSSMTFYVKNYVIFNHTLPNNMNLSGNIVNMPQFLMLEIVSLKNIKEGLYQSIILKNYAAPSNPSENIREGKIQFDNYFNTLDNIKSYMDSNDQAPNYAWVSQGNMSYYNLVFTYALILDYYTSRGYLPEYVSINQWSLVSNPTTVSFTETQIMEAAEIVENYVEANHTLPNNVIICGYNVTMPQFLKLLTTTLHNLNGTYAGQILLNDFGYPTSYSETTNGGILNQDSYLDLARSVEYFMFDGRAPNYQNSTIGNIRYDSLIYMFSQILSSTKKTGNLPDFIIVEPWSKVSNSSNIFVSVGTAVLFSGVIKYFIENRHTLPTNISILNINMSLPQYLKLLSDSLGHISGNLWSNILLENYGIPTGILEKINFSIFDEEFYISLSNNVSSYIMTNGNVPSYMVTNLGNISYQSLIYAFSSILSYYFDTNNLPNEIYFNNWSIVSSNNTKFVSNNDILAAGKFMTDYIEKYHTLPSSVVVNGSNITMAQFLNLAVISVMNIDNGFSGMIPIKNYGSPTNISENINQSFGISNNDIIDLASIIAEYMEVNGKAPDYQNSTFGKVGFNSLVYTFSQILRSYNIINQTFSFITIMPWDVVSNTSTVFISMEQLKNASIYIQSYVSTYHVLPSSVLISGVNISMDEFLILSAKSVTFLKSDLDTSLILESLNIHISNNVSEDIMKGDIYYDEILEIADYIVSYSNNNKKLPSNFTNSSLGDFIGFESLVFMFSSIMATYNIVNGTISDQLSVVPWLAVSNPNKTYNFRSNKYFDTLQEAINDIDTIEGDSLWLSKERYFENIILNKELTITSLFDNLVLIQALNTSMPVLSIKNNASGSFIKNIWVNGSINSSGIFINNSSNNTILESKITNNLNGIEIINSMGTVISTNNISNNILKGISIENSLNDEIAYNNITNNIYGIFIRLSNSFKIYDNIVSENLIGFAFENSSGEGHYNIISKNTQYGLYGEGANSVVNFTNNWWGSNNPIASQTNGSDIRINNGNFSYNPYLILKITTSTDRSTWNSTYYEYFIEADLTYNNNGEDTSTNGNIPDDLLIYFNSTNGNINASTSTLNGKTRAKLVNTTNGTTNIFASFNDYGLNKTLNVISINSTGVLNTRTGEYFETIQDAINSINTRFGDTIRVSEGTYYENIIINKKINLEVVSGEKVYLCPKEIDQNMITITSSGSGSTINGFNIIGSGYAYAISLIKSYGCIIKNNIISSFNADIYLYLSGNNTIQNNTILDGVEGISLIASNNNKINGNNLISNENGINLQNSNYNTISFNELTYNYYAVYISFSDNINVLNNALINNWVGVYLFKTDSNNIINNNFTENGAGLSIYNSIATFNSSNIFKNNWVADTSIIDDSEMVMATTVYTCGPAALATLFKKWGIFTTEVELSKLAGTDNEGTSLWGLQNASESKGIYSNAYNVTFDKLKIDNIVLLKINGFNHFELILNITNQTITLFDPNLGIINMNLTRFNELFTGIVMVFNDTIVNCTPLSDKMMKEIKGLWHYEWRTYYKYHPPKIYYKTITIKYIAGISVKTIWKTGWFGIKYPTFQTKVIWKSYTIRVPYVKSFGWFEAIKYRVKVYDWKDVINVGNFIYNTVKKQATQTVKTIVNTITSTTNSVTKTVSSVVNTITKTVTSTYDSVSNTIKSFESDSKNKFLMRTTADALGGALLSTAVILSASGLGFLPAVVIGGVGIGLMAYGNGMFEDPTNPQNLATFGFSVSCAATGGGIGGTTFKYLYKTAMQGVKGTGKRVSQAIILSGIGVINSVDSWITNSFIYSFENLPNRT</sequence>
<name>A0A644WWU7_9ZZZZ</name>
<gene>
    <name evidence="3" type="ORF">SDC9_54269</name>
</gene>
<dbReference type="Pfam" id="PF09373">
    <property type="entry name" value="PMBR"/>
    <property type="match status" value="2"/>
</dbReference>
<keyword evidence="1" id="KW-0812">Transmembrane</keyword>
<dbReference type="EMBL" id="VSSQ01001394">
    <property type="protein sequence ID" value="MPM07958.1"/>
    <property type="molecule type" value="Genomic_DNA"/>
</dbReference>
<feature type="domain" description="Peptidase C39" evidence="2">
    <location>
        <begin position="1945"/>
        <end position="2065"/>
    </location>
</feature>
<reference evidence="3" key="1">
    <citation type="submission" date="2019-08" db="EMBL/GenBank/DDBJ databases">
        <authorList>
            <person name="Kucharzyk K."/>
            <person name="Murdoch R.W."/>
            <person name="Higgins S."/>
            <person name="Loffler F."/>
        </authorList>
    </citation>
    <scope>NUCLEOTIDE SEQUENCE</scope>
</reference>
<dbReference type="GO" id="GO:0005524">
    <property type="term" value="F:ATP binding"/>
    <property type="evidence" value="ECO:0007669"/>
    <property type="project" value="InterPro"/>
</dbReference>
<dbReference type="Pfam" id="PF13229">
    <property type="entry name" value="Beta_helix"/>
    <property type="match status" value="2"/>
</dbReference>
<feature type="transmembrane region" description="Helical" evidence="1">
    <location>
        <begin position="2297"/>
        <end position="2318"/>
    </location>
</feature>
<dbReference type="Gene3D" id="2.160.20.10">
    <property type="entry name" value="Single-stranded right-handed beta-helix, Pectin lyase-like"/>
    <property type="match status" value="1"/>
</dbReference>
<dbReference type="Gene3D" id="3.90.70.10">
    <property type="entry name" value="Cysteine proteinases"/>
    <property type="match status" value="1"/>
</dbReference>
<dbReference type="InterPro" id="IPR022441">
    <property type="entry name" value="Para_beta_helix_rpt-2"/>
</dbReference>
<proteinExistence type="predicted"/>
<feature type="transmembrane region" description="Helical" evidence="1">
    <location>
        <begin position="2339"/>
        <end position="2361"/>
    </location>
</feature>
<dbReference type="InterPro" id="IPR005074">
    <property type="entry name" value="Peptidase_C39"/>
</dbReference>
<dbReference type="GO" id="GO:0006508">
    <property type="term" value="P:proteolysis"/>
    <property type="evidence" value="ECO:0007669"/>
    <property type="project" value="InterPro"/>
</dbReference>
<dbReference type="Pfam" id="PF03412">
    <property type="entry name" value="Peptidase_C39"/>
    <property type="match status" value="1"/>
</dbReference>
<dbReference type="SMART" id="SM00710">
    <property type="entry name" value="PbH1"/>
    <property type="match status" value="12"/>
</dbReference>